<comment type="caution">
    <text evidence="1">The sequence shown here is derived from an EMBL/GenBank/DDBJ whole genome shotgun (WGS) entry which is preliminary data.</text>
</comment>
<gene>
    <name evidence="1" type="ORF">IHE45_13G076400</name>
</gene>
<reference evidence="2" key="1">
    <citation type="journal article" date="2022" name="Nat. Commun.">
        <title>Chromosome evolution and the genetic basis of agronomically important traits in greater yam.</title>
        <authorList>
            <person name="Bredeson J.V."/>
            <person name="Lyons J.B."/>
            <person name="Oniyinde I.O."/>
            <person name="Okereke N.R."/>
            <person name="Kolade O."/>
            <person name="Nnabue I."/>
            <person name="Nwadili C.O."/>
            <person name="Hribova E."/>
            <person name="Parker M."/>
            <person name="Nwogha J."/>
            <person name="Shu S."/>
            <person name="Carlson J."/>
            <person name="Kariba R."/>
            <person name="Muthemba S."/>
            <person name="Knop K."/>
            <person name="Barton G.J."/>
            <person name="Sherwood A.V."/>
            <person name="Lopez-Montes A."/>
            <person name="Asiedu R."/>
            <person name="Jamnadass R."/>
            <person name="Muchugi A."/>
            <person name="Goodstein D."/>
            <person name="Egesi C.N."/>
            <person name="Featherston J."/>
            <person name="Asfaw A."/>
            <person name="Simpson G.G."/>
            <person name="Dolezel J."/>
            <person name="Hendre P.S."/>
            <person name="Van Deynze A."/>
            <person name="Kumar P.L."/>
            <person name="Obidiegwu J.E."/>
            <person name="Bhattacharjee R."/>
            <person name="Rokhsar D.S."/>
        </authorList>
    </citation>
    <scope>NUCLEOTIDE SEQUENCE [LARGE SCALE GENOMIC DNA]</scope>
    <source>
        <strain evidence="2">cv. TDa95/00328</strain>
    </source>
</reference>
<organism evidence="1 2">
    <name type="scientific">Dioscorea alata</name>
    <name type="common">Purple yam</name>
    <dbReference type="NCBI Taxonomy" id="55571"/>
    <lineage>
        <taxon>Eukaryota</taxon>
        <taxon>Viridiplantae</taxon>
        <taxon>Streptophyta</taxon>
        <taxon>Embryophyta</taxon>
        <taxon>Tracheophyta</taxon>
        <taxon>Spermatophyta</taxon>
        <taxon>Magnoliopsida</taxon>
        <taxon>Liliopsida</taxon>
        <taxon>Dioscoreales</taxon>
        <taxon>Dioscoreaceae</taxon>
        <taxon>Dioscorea</taxon>
    </lineage>
</organism>
<accession>A0ACB7UZ72</accession>
<proteinExistence type="predicted"/>
<evidence type="ECO:0000313" key="1">
    <source>
        <dbReference type="EMBL" id="KAH7666060.1"/>
    </source>
</evidence>
<name>A0ACB7UZ72_DIOAL</name>
<sequence>MVAISLYRGNLHRVPSGVRRWPFPLRSLTLNSFKILTRKRALALSRLSLQIKTKDEEKEELAPREDGEELDREGVGENGCHHRHLVPENDSFSPIEIKKEVASTEEPVQEPREVVDVGSLKTEAVVAGGDAVVEGKADETQKVNIVEDKEDKKKELQEKLHVFNEKKHLLVQMLKQILNTEEEMKRRSVQPSGIRPTTPVPEPAVEMGSAGRLISKINADVNCNGDAGGESEIAKNPNVHSRHLIPTHSTSPSAMSPNSRTTNILFQQSPTPHSRGNITTAIHGQASSNMIGNTAASPSRIISTGHQGHAAAGLPPVSVPGSQFVASSPSPATSGGASSVFRDSRLTSPSWNC</sequence>
<protein>
    <submittedName>
        <fullName evidence="1">Uncharacterized protein</fullName>
    </submittedName>
</protein>
<evidence type="ECO:0000313" key="2">
    <source>
        <dbReference type="Proteomes" id="UP000827976"/>
    </source>
</evidence>
<dbReference type="EMBL" id="CM037023">
    <property type="protein sequence ID" value="KAH7666060.1"/>
    <property type="molecule type" value="Genomic_DNA"/>
</dbReference>
<keyword evidence="2" id="KW-1185">Reference proteome</keyword>
<dbReference type="Proteomes" id="UP000827976">
    <property type="component" value="Chromosome 13"/>
</dbReference>